<sequence length="385" mass="44267">MSTKDEEKWLRMVLEGRVKPEDAEWRKIWRERDFAEVRRVLLEVGMMGREEVEFDKEKMWRVLESYRRKGGERRRIAGAWRWVAVILLPLLLGGTIWIVLGDKQERPVVSEAALEAGHPQAVLILARGERIDLTSGRTDSLPGQVGVHVLRDSARGVVYERREEQAENPEYNTLVVPRQGEFQVVLADGSKVYLNSESEIRYPTFFAGGERRVFLKGEAFFEVASDTSRPFIVEVGEMDVRVLGTRFNVNAYAPERAIRTTLVSGKVRVSDREDKAAVILEPGQQAVWKKDGLTTREVDALAVSAWVDGKFYFEEGMTLEEITEQLQRWYDIDFFFASERVKRFVFAGMIKKEYTANEIFSMIEKAARVKFTVNGRTVTVSELKR</sequence>
<dbReference type="RefSeq" id="WP_118108071.1">
    <property type="nucleotide sequence ID" value="NZ_QRYW01000019.1"/>
</dbReference>
<feature type="domain" description="FecR protein" evidence="2">
    <location>
        <begin position="174"/>
        <end position="268"/>
    </location>
</feature>
<dbReference type="AlphaFoldDB" id="A0A412WGI7"/>
<dbReference type="PANTHER" id="PTHR30273">
    <property type="entry name" value="PERIPLASMIC SIGNAL SENSOR AND SIGMA FACTOR ACTIVATOR FECR-RELATED"/>
    <property type="match status" value="1"/>
</dbReference>
<dbReference type="InterPro" id="IPR012373">
    <property type="entry name" value="Ferrdict_sens_TM"/>
</dbReference>
<keyword evidence="1" id="KW-0472">Membrane</keyword>
<dbReference type="Pfam" id="PF04773">
    <property type="entry name" value="FecR"/>
    <property type="match status" value="1"/>
</dbReference>
<dbReference type="EMBL" id="QRYW01000019">
    <property type="protein sequence ID" value="RGV26298.1"/>
    <property type="molecule type" value="Genomic_DNA"/>
</dbReference>
<dbReference type="Gene3D" id="3.55.50.30">
    <property type="match status" value="1"/>
</dbReference>
<keyword evidence="1" id="KW-0812">Transmembrane</keyword>
<name>A0A412WGI7_9BACT</name>
<evidence type="ECO:0000259" key="3">
    <source>
        <dbReference type="Pfam" id="PF16344"/>
    </source>
</evidence>
<feature type="domain" description="Protein FecR C-terminal" evidence="3">
    <location>
        <begin position="311"/>
        <end position="380"/>
    </location>
</feature>
<gene>
    <name evidence="4" type="ORF">DWW24_09915</name>
</gene>
<dbReference type="GO" id="GO:0016989">
    <property type="term" value="F:sigma factor antagonist activity"/>
    <property type="evidence" value="ECO:0007669"/>
    <property type="project" value="TreeGrafter"/>
</dbReference>
<comment type="caution">
    <text evidence="4">The sequence shown here is derived from an EMBL/GenBank/DDBJ whole genome shotgun (WGS) entry which is preliminary data.</text>
</comment>
<dbReference type="PANTHER" id="PTHR30273:SF2">
    <property type="entry name" value="PROTEIN FECR"/>
    <property type="match status" value="1"/>
</dbReference>
<dbReference type="InterPro" id="IPR006860">
    <property type="entry name" value="FecR"/>
</dbReference>
<dbReference type="Gene3D" id="2.60.120.1440">
    <property type="match status" value="1"/>
</dbReference>
<dbReference type="Proteomes" id="UP000283426">
    <property type="component" value="Unassembled WGS sequence"/>
</dbReference>
<dbReference type="PIRSF" id="PIRSF018266">
    <property type="entry name" value="FecR"/>
    <property type="match status" value="1"/>
</dbReference>
<evidence type="ECO:0000313" key="4">
    <source>
        <dbReference type="EMBL" id="RGV26298.1"/>
    </source>
</evidence>
<reference evidence="4 5" key="1">
    <citation type="submission" date="2018-08" db="EMBL/GenBank/DDBJ databases">
        <title>A genome reference for cultivated species of the human gut microbiota.</title>
        <authorList>
            <person name="Zou Y."/>
            <person name="Xue W."/>
            <person name="Luo G."/>
        </authorList>
    </citation>
    <scope>NUCLEOTIDE SEQUENCE [LARGE SCALE GENOMIC DNA]</scope>
    <source>
        <strain evidence="4 5">AF14-6AC</strain>
    </source>
</reference>
<dbReference type="Pfam" id="PF16344">
    <property type="entry name" value="FecR_C"/>
    <property type="match status" value="1"/>
</dbReference>
<organism evidence="4 5">
    <name type="scientific">Odoribacter splanchnicus</name>
    <dbReference type="NCBI Taxonomy" id="28118"/>
    <lineage>
        <taxon>Bacteria</taxon>
        <taxon>Pseudomonadati</taxon>
        <taxon>Bacteroidota</taxon>
        <taxon>Bacteroidia</taxon>
        <taxon>Bacteroidales</taxon>
        <taxon>Odoribacteraceae</taxon>
        <taxon>Odoribacter</taxon>
    </lineage>
</organism>
<proteinExistence type="predicted"/>
<evidence type="ECO:0000259" key="2">
    <source>
        <dbReference type="Pfam" id="PF04773"/>
    </source>
</evidence>
<keyword evidence="1" id="KW-1133">Transmembrane helix</keyword>
<dbReference type="InterPro" id="IPR032508">
    <property type="entry name" value="FecR_C"/>
</dbReference>
<feature type="transmembrane region" description="Helical" evidence="1">
    <location>
        <begin position="79"/>
        <end position="100"/>
    </location>
</feature>
<protein>
    <submittedName>
        <fullName evidence="4">DUF4974 domain-containing protein</fullName>
    </submittedName>
</protein>
<evidence type="ECO:0000313" key="5">
    <source>
        <dbReference type="Proteomes" id="UP000283426"/>
    </source>
</evidence>
<evidence type="ECO:0000256" key="1">
    <source>
        <dbReference type="SAM" id="Phobius"/>
    </source>
</evidence>
<accession>A0A412WGI7</accession>
<dbReference type="FunFam" id="2.60.120.1440:FF:000001">
    <property type="entry name" value="Putative anti-sigma factor"/>
    <property type="match status" value="1"/>
</dbReference>